<keyword evidence="3" id="KW-1185">Reference proteome</keyword>
<dbReference type="EMBL" id="JAGKSQ010000002">
    <property type="protein sequence ID" value="MBP3950633.1"/>
    <property type="molecule type" value="Genomic_DNA"/>
</dbReference>
<gene>
    <name evidence="2" type="ORF">J7W16_05755</name>
</gene>
<organism evidence="2 3">
    <name type="scientific">Halalkalibacter suaedae</name>
    <dbReference type="NCBI Taxonomy" id="2822140"/>
    <lineage>
        <taxon>Bacteria</taxon>
        <taxon>Bacillati</taxon>
        <taxon>Bacillota</taxon>
        <taxon>Bacilli</taxon>
        <taxon>Bacillales</taxon>
        <taxon>Bacillaceae</taxon>
        <taxon>Halalkalibacter</taxon>
    </lineage>
</organism>
<reference evidence="2" key="1">
    <citation type="submission" date="2021-03" db="EMBL/GenBank/DDBJ databases">
        <title>Bacillus suaedae sp. nov., isolated from Suaeda aralocaspica.</title>
        <authorList>
            <person name="Lei R.F.R."/>
        </authorList>
    </citation>
    <scope>NUCLEOTIDE SEQUENCE</scope>
    <source>
        <strain evidence="2">YZJH907-2</strain>
    </source>
</reference>
<feature type="domain" description="YpoC-like" evidence="1">
    <location>
        <begin position="51"/>
        <end position="161"/>
    </location>
</feature>
<evidence type="ECO:0000259" key="1">
    <source>
        <dbReference type="Pfam" id="PF21747"/>
    </source>
</evidence>
<sequence length="166" mass="20014">MNIPLVYYHRPFFEDKTITITGISFEEKMRQCPFYFDISEEVKPWTDKHFYVPKLFQIWGVEENNLRLLFRQRKSAFAKPIMTLMVALFIDLLFWSNEQRVLDLGDQFFLDLDTLTYKPINCKERLEFILQSLDQYHALIQLSALFEEHKKGFAKMVILEKKNQEM</sequence>
<dbReference type="InterPro" id="IPR048427">
    <property type="entry name" value="YpoC"/>
</dbReference>
<evidence type="ECO:0000313" key="2">
    <source>
        <dbReference type="EMBL" id="MBP3950633.1"/>
    </source>
</evidence>
<accession>A0A940WRU5</accession>
<comment type="caution">
    <text evidence="2">The sequence shown here is derived from an EMBL/GenBank/DDBJ whole genome shotgun (WGS) entry which is preliminary data.</text>
</comment>
<name>A0A940WRU5_9BACI</name>
<evidence type="ECO:0000313" key="3">
    <source>
        <dbReference type="Proteomes" id="UP000678228"/>
    </source>
</evidence>
<proteinExistence type="predicted"/>
<protein>
    <recommendedName>
        <fullName evidence="1">YpoC-like domain-containing protein</fullName>
    </recommendedName>
</protein>
<dbReference type="AlphaFoldDB" id="A0A940WRU5"/>
<dbReference type="Proteomes" id="UP000678228">
    <property type="component" value="Unassembled WGS sequence"/>
</dbReference>
<dbReference type="Pfam" id="PF21747">
    <property type="entry name" value="YpoC"/>
    <property type="match status" value="1"/>
</dbReference>
<dbReference type="RefSeq" id="WP_210596321.1">
    <property type="nucleotide sequence ID" value="NZ_JAGKSQ010000002.1"/>
</dbReference>